<evidence type="ECO:0000256" key="1">
    <source>
        <dbReference type="ARBA" id="ARBA00004429"/>
    </source>
</evidence>
<evidence type="ECO:0000256" key="6">
    <source>
        <dbReference type="ARBA" id="ARBA00022692"/>
    </source>
</evidence>
<evidence type="ECO:0000313" key="18">
    <source>
        <dbReference type="Proteomes" id="UP000812270"/>
    </source>
</evidence>
<sequence>MDRNTIIGFVLLAGLLFAYLFISTKNTHEIEAKKKAVEDSIARVEFAKKKAQAAADTTHTLTAATVDSGFNSAAAVTEQLVTLENELVKVVLTSKGGIPKTVELKKYNSFQNQPVKLVDGDKDVISYAVNANNAGKQTTDLYFKPGQVTKAADGSQTVSLVVNGGNGEVITHQYTLKPDSYFIDFNIGLQGADKLLSQNSFNLFWQSQLVQQEKDLDYEKQQSQLCFVQDGDFDYHNIHSTDIKKFEKPINWLSAKQHFFNTTLIAKNNFDGGQVDWAAPTSDTVKELSLVKASFNTKVAPGRDVNIPLQLYYGPNDYKILRNSGVKKMDKIINLGQSLYAFVRPINQYIIMPVFDFFKGFVSSYGVVILLLTLFIRLLTSPLVYSSYLSGAKMKALRPEIDLIRKKHGDDQQQFGMEQMKLFREAGVNPLGGCIPALLQIPIFFALYSFFNSNIALRGESFLWAKDLSVYDSIISFGVKIPLLGDHISLFTLLAVITSFLISLYGMSNTPDQNNPALKYMPYIFPFMLLFIFNKLPSALTWYYTVSNVITLILQFVIQNYIINHEKILAKLEENRKKPKSKSKWQERMEQMQETQKRVQDMQQKNKGK</sequence>
<keyword evidence="5 13" id="KW-1003">Cell membrane</keyword>
<feature type="region of interest" description="Disordered" evidence="14">
    <location>
        <begin position="575"/>
        <end position="609"/>
    </location>
</feature>
<comment type="caution">
    <text evidence="17">The sequence shown here is derived from an EMBL/GenBank/DDBJ whole genome shotgun (WGS) entry which is preliminary data.</text>
</comment>
<dbReference type="NCBIfam" id="TIGR03593">
    <property type="entry name" value="yidC_nterm"/>
    <property type="match status" value="1"/>
</dbReference>
<name>A0A9E2S9D4_9BACT</name>
<accession>A0A9E2S9D4</accession>
<feature type="transmembrane region" description="Helical" evidence="13">
    <location>
        <begin position="488"/>
        <end position="508"/>
    </location>
</feature>
<dbReference type="GO" id="GO:0051205">
    <property type="term" value="P:protein insertion into membrane"/>
    <property type="evidence" value="ECO:0007669"/>
    <property type="project" value="TreeGrafter"/>
</dbReference>
<evidence type="ECO:0000256" key="11">
    <source>
        <dbReference type="ARBA" id="ARBA00033245"/>
    </source>
</evidence>
<dbReference type="Proteomes" id="UP000812270">
    <property type="component" value="Unassembled WGS sequence"/>
</dbReference>
<dbReference type="RefSeq" id="WP_217791989.1">
    <property type="nucleotide sequence ID" value="NZ_JAHSPG010000011.1"/>
</dbReference>
<keyword evidence="10 13" id="KW-0143">Chaperone</keyword>
<dbReference type="NCBIfam" id="TIGR03592">
    <property type="entry name" value="yidC_oxa1_cterm"/>
    <property type="match status" value="1"/>
</dbReference>
<dbReference type="PANTHER" id="PTHR12428:SF65">
    <property type="entry name" value="CYTOCHROME C OXIDASE ASSEMBLY PROTEIN COX18, MITOCHONDRIAL"/>
    <property type="match status" value="1"/>
</dbReference>
<dbReference type="PANTHER" id="PTHR12428">
    <property type="entry name" value="OXA1"/>
    <property type="match status" value="1"/>
</dbReference>
<dbReference type="InterPro" id="IPR028055">
    <property type="entry name" value="YidC/Oxa/ALB_C"/>
</dbReference>
<keyword evidence="4 13" id="KW-0813">Transport</keyword>
<dbReference type="GO" id="GO:0005886">
    <property type="term" value="C:plasma membrane"/>
    <property type="evidence" value="ECO:0007669"/>
    <property type="project" value="UniProtKB-SubCell"/>
</dbReference>
<comment type="function">
    <text evidence="13">Required for the insertion and/or proper folding and/or complex formation of integral membrane proteins into the membrane. Involved in integration of membrane proteins that insert both dependently and independently of the Sec translocase complex, as well as at least some lipoproteins. Aids folding of multispanning membrane proteins.</text>
</comment>
<evidence type="ECO:0000256" key="5">
    <source>
        <dbReference type="ARBA" id="ARBA00022475"/>
    </source>
</evidence>
<feature type="domain" description="Membrane insertase YidC N-terminal" evidence="16">
    <location>
        <begin position="81"/>
        <end position="346"/>
    </location>
</feature>
<protein>
    <recommendedName>
        <fullName evidence="3 13">Membrane protein insertase YidC</fullName>
    </recommendedName>
    <alternativeName>
        <fullName evidence="12 13">Foldase YidC</fullName>
    </alternativeName>
    <alternativeName>
        <fullName evidence="13">Membrane protein YidC</fullName>
    </alternativeName>
    <alternativeName>
        <fullName evidence="11 13">membrane integrase YidC</fullName>
    </alternativeName>
</protein>
<evidence type="ECO:0000259" key="16">
    <source>
        <dbReference type="Pfam" id="PF14849"/>
    </source>
</evidence>
<dbReference type="Pfam" id="PF02096">
    <property type="entry name" value="60KD_IMP"/>
    <property type="match status" value="1"/>
</dbReference>
<dbReference type="GO" id="GO:0015031">
    <property type="term" value="P:protein transport"/>
    <property type="evidence" value="ECO:0007669"/>
    <property type="project" value="UniProtKB-KW"/>
</dbReference>
<feature type="domain" description="Membrane insertase YidC/Oxa/ALB C-terminal" evidence="15">
    <location>
        <begin position="365"/>
        <end position="559"/>
    </location>
</feature>
<dbReference type="InterPro" id="IPR019998">
    <property type="entry name" value="Membr_insert_YidC"/>
</dbReference>
<evidence type="ECO:0000256" key="12">
    <source>
        <dbReference type="ARBA" id="ARBA00033342"/>
    </source>
</evidence>
<keyword evidence="6 13" id="KW-0812">Transmembrane</keyword>
<comment type="subunit">
    <text evidence="13">Interacts with the Sec translocase complex via SecD. Specifically interacts with transmembrane segments of nascent integral membrane proteins during membrane integration.</text>
</comment>
<proteinExistence type="inferred from homology"/>
<keyword evidence="18" id="KW-1185">Reference proteome</keyword>
<feature type="transmembrane region" description="Helical" evidence="13">
    <location>
        <begin position="520"/>
        <end position="536"/>
    </location>
</feature>
<evidence type="ECO:0000313" key="17">
    <source>
        <dbReference type="EMBL" id="MBV4358316.1"/>
    </source>
</evidence>
<feature type="transmembrane region" description="Helical" evidence="13">
    <location>
        <begin position="6"/>
        <end position="24"/>
    </location>
</feature>
<evidence type="ECO:0000256" key="4">
    <source>
        <dbReference type="ARBA" id="ARBA00022448"/>
    </source>
</evidence>
<dbReference type="InterPro" id="IPR028053">
    <property type="entry name" value="Membr_insert_YidC_N"/>
</dbReference>
<evidence type="ECO:0000256" key="9">
    <source>
        <dbReference type="ARBA" id="ARBA00023136"/>
    </source>
</evidence>
<evidence type="ECO:0000256" key="13">
    <source>
        <dbReference type="HAMAP-Rule" id="MF_01810"/>
    </source>
</evidence>
<comment type="similarity">
    <text evidence="2 13">Belongs to the OXA1/ALB3/YidC family. Type 1 subfamily.</text>
</comment>
<dbReference type="EMBL" id="JAHSPG010000011">
    <property type="protein sequence ID" value="MBV4358316.1"/>
    <property type="molecule type" value="Genomic_DNA"/>
</dbReference>
<dbReference type="GO" id="GO:0032977">
    <property type="term" value="F:membrane insertase activity"/>
    <property type="evidence" value="ECO:0007669"/>
    <property type="project" value="InterPro"/>
</dbReference>
<feature type="compositionally biased region" description="Basic and acidic residues" evidence="14">
    <location>
        <begin position="584"/>
        <end position="600"/>
    </location>
</feature>
<dbReference type="HAMAP" id="MF_01810">
    <property type="entry name" value="YidC_type1"/>
    <property type="match status" value="1"/>
</dbReference>
<keyword evidence="8 13" id="KW-1133">Transmembrane helix</keyword>
<dbReference type="NCBIfam" id="NF002356">
    <property type="entry name" value="PRK01318.2-3"/>
    <property type="match status" value="1"/>
</dbReference>
<evidence type="ECO:0000259" key="15">
    <source>
        <dbReference type="Pfam" id="PF02096"/>
    </source>
</evidence>
<evidence type="ECO:0000256" key="14">
    <source>
        <dbReference type="SAM" id="MobiDB-lite"/>
    </source>
</evidence>
<organism evidence="17 18">
    <name type="scientific">Pinibacter aurantiacus</name>
    <dbReference type="NCBI Taxonomy" id="2851599"/>
    <lineage>
        <taxon>Bacteria</taxon>
        <taxon>Pseudomonadati</taxon>
        <taxon>Bacteroidota</taxon>
        <taxon>Chitinophagia</taxon>
        <taxon>Chitinophagales</taxon>
        <taxon>Chitinophagaceae</taxon>
        <taxon>Pinibacter</taxon>
    </lineage>
</organism>
<keyword evidence="9 13" id="KW-0472">Membrane</keyword>
<feature type="transmembrane region" description="Helical" evidence="13">
    <location>
        <begin position="427"/>
        <end position="451"/>
    </location>
</feature>
<evidence type="ECO:0000256" key="10">
    <source>
        <dbReference type="ARBA" id="ARBA00023186"/>
    </source>
</evidence>
<gene>
    <name evidence="13 17" type="primary">yidC</name>
    <name evidence="17" type="ORF">KTO63_14215</name>
</gene>
<evidence type="ECO:0000256" key="3">
    <source>
        <dbReference type="ARBA" id="ARBA00015325"/>
    </source>
</evidence>
<evidence type="ECO:0000256" key="2">
    <source>
        <dbReference type="ARBA" id="ARBA00010527"/>
    </source>
</evidence>
<dbReference type="CDD" id="cd20070">
    <property type="entry name" value="5TM_YidC_Alb3"/>
    <property type="match status" value="1"/>
</dbReference>
<dbReference type="InterPro" id="IPR047196">
    <property type="entry name" value="YidC_ALB_C"/>
</dbReference>
<keyword evidence="7 13" id="KW-0653">Protein transport</keyword>
<reference evidence="17" key="1">
    <citation type="submission" date="2021-06" db="EMBL/GenBank/DDBJ databases">
        <authorList>
            <person name="Huq M.A."/>
        </authorList>
    </citation>
    <scope>NUCLEOTIDE SEQUENCE</scope>
    <source>
        <strain evidence="17">MAH-26</strain>
    </source>
</reference>
<evidence type="ECO:0000256" key="8">
    <source>
        <dbReference type="ARBA" id="ARBA00022989"/>
    </source>
</evidence>
<dbReference type="Pfam" id="PF14849">
    <property type="entry name" value="YidC_periplas"/>
    <property type="match status" value="1"/>
</dbReference>
<dbReference type="CDD" id="cd19961">
    <property type="entry name" value="EcYidC-like_peri"/>
    <property type="match status" value="1"/>
</dbReference>
<evidence type="ECO:0000256" key="7">
    <source>
        <dbReference type="ARBA" id="ARBA00022927"/>
    </source>
</evidence>
<feature type="transmembrane region" description="Helical" evidence="13">
    <location>
        <begin position="363"/>
        <end position="385"/>
    </location>
</feature>
<dbReference type="AlphaFoldDB" id="A0A9E2S9D4"/>
<dbReference type="InterPro" id="IPR001708">
    <property type="entry name" value="YidC/ALB3/OXA1/COX18"/>
</dbReference>
<comment type="subcellular location">
    <subcellularLocation>
        <location evidence="1">Cell inner membrane</location>
        <topology evidence="1">Multi-pass membrane protein</topology>
    </subcellularLocation>
    <subcellularLocation>
        <location evidence="13">Cell membrane</location>
        <topology evidence="13">Multi-pass membrane protein</topology>
    </subcellularLocation>
</comment>